<evidence type="ECO:0008006" key="4">
    <source>
        <dbReference type="Google" id="ProtNLM"/>
    </source>
</evidence>
<accession>A0A9X2ZK87</accession>
<reference evidence="2" key="1">
    <citation type="submission" date="2022-10" db="EMBL/GenBank/DDBJ databases">
        <title>Two novel species of Flavobacterium.</title>
        <authorList>
            <person name="Liu Q."/>
            <person name="Xin Y.-H."/>
        </authorList>
    </citation>
    <scope>NUCLEOTIDE SEQUENCE</scope>
    <source>
        <strain evidence="2">LS1R47</strain>
    </source>
</reference>
<keyword evidence="1" id="KW-0732">Signal</keyword>
<dbReference type="RefSeq" id="WP_264285338.1">
    <property type="nucleotide sequence ID" value="NZ_JAOZEV010000001.1"/>
</dbReference>
<dbReference type="AlphaFoldDB" id="A0A9X2ZK87"/>
<comment type="caution">
    <text evidence="2">The sequence shown here is derived from an EMBL/GenBank/DDBJ whole genome shotgun (WGS) entry which is preliminary data.</text>
</comment>
<dbReference type="Proteomes" id="UP001151133">
    <property type="component" value="Unassembled WGS sequence"/>
</dbReference>
<name>A0A9X2ZK87_9FLAO</name>
<dbReference type="EMBL" id="JAOZEV010000001">
    <property type="protein sequence ID" value="MCV9930945.1"/>
    <property type="molecule type" value="Genomic_DNA"/>
</dbReference>
<organism evidence="2 3">
    <name type="scientific">Flavobacterium frigoritolerans</name>
    <dbReference type="NCBI Taxonomy" id="2987686"/>
    <lineage>
        <taxon>Bacteria</taxon>
        <taxon>Pseudomonadati</taxon>
        <taxon>Bacteroidota</taxon>
        <taxon>Flavobacteriia</taxon>
        <taxon>Flavobacteriales</taxon>
        <taxon>Flavobacteriaceae</taxon>
        <taxon>Flavobacterium</taxon>
    </lineage>
</organism>
<gene>
    <name evidence="2" type="ORF">OIU80_01490</name>
</gene>
<sequence>MKKITLSAIIIISSIISVQAQTLNPTNSISVANSADSFIGGYTFSYSTAGTPWNGALISYGGFTNKYDCQISTDYGPNGGNHISFRTHNGDPSSNTTWNPWNEIWHSANLNNINSDFIAKTITSSKININGDITIGSGSVNANTTKLFVRNPAGKTWAISSGTNMVTESSFSIYNWSDNQTQPFFNIDPNGNIGIGTTNTIAKLTIRPTSESSNGAFKLLGFTYPSDQSYWSENQIAMMYNGEFKTLLSSIGNSYLNGGNVGIGTTNPDEKLTVNGKIHAKEVRIDLGIPAPDYVFANNYKLKSLQEVEEFIKQNSHLPEIPSAKEIEKNGLMLAEMNMSLLKKIEELTLYSIAQEKKINTQAQELEALKDLALRVAKIESELIHRN</sequence>
<evidence type="ECO:0000256" key="1">
    <source>
        <dbReference type="SAM" id="SignalP"/>
    </source>
</evidence>
<proteinExistence type="predicted"/>
<feature type="chain" id="PRO_5040760565" description="Peptidase S74 domain-containing protein" evidence="1">
    <location>
        <begin position="21"/>
        <end position="387"/>
    </location>
</feature>
<evidence type="ECO:0000313" key="3">
    <source>
        <dbReference type="Proteomes" id="UP001151133"/>
    </source>
</evidence>
<evidence type="ECO:0000313" key="2">
    <source>
        <dbReference type="EMBL" id="MCV9930945.1"/>
    </source>
</evidence>
<protein>
    <recommendedName>
        <fullName evidence="4">Peptidase S74 domain-containing protein</fullName>
    </recommendedName>
</protein>
<feature type="signal peptide" evidence="1">
    <location>
        <begin position="1"/>
        <end position="20"/>
    </location>
</feature>
<keyword evidence="3" id="KW-1185">Reference proteome</keyword>